<dbReference type="Gene3D" id="3.20.20.70">
    <property type="entry name" value="Aldolase class I"/>
    <property type="match status" value="1"/>
</dbReference>
<dbReference type="KEGG" id="pfre:RM25_1046"/>
<comment type="similarity">
    <text evidence="2">Belongs to the OMP decarboxylase family. Type 2 subfamily.</text>
</comment>
<name>A0A068VRE7_PROFF</name>
<evidence type="ECO:0000256" key="3">
    <source>
        <dbReference type="ARBA" id="ARBA00022793"/>
    </source>
</evidence>
<dbReference type="InterPro" id="IPR013785">
    <property type="entry name" value="Aldolase_TIM"/>
</dbReference>
<dbReference type="GeneID" id="61222192"/>
<dbReference type="SUPFAM" id="SSF51366">
    <property type="entry name" value="Ribulose-phoshate binding barrel"/>
    <property type="match status" value="1"/>
</dbReference>
<organism evidence="9">
    <name type="scientific">Propionibacterium freudenreichii subsp. freudenreichii</name>
    <dbReference type="NCBI Taxonomy" id="66712"/>
    <lineage>
        <taxon>Bacteria</taxon>
        <taxon>Bacillati</taxon>
        <taxon>Actinomycetota</taxon>
        <taxon>Actinomycetes</taxon>
        <taxon>Propionibacteriales</taxon>
        <taxon>Propionibacteriaceae</taxon>
        <taxon>Propionibacterium</taxon>
    </lineage>
</organism>
<comment type="pathway">
    <text evidence="1">Pyrimidine metabolism; UMP biosynthesis via de novo pathway; UMP from orotate: step 2/2.</text>
</comment>
<sequence>MSGGFGARLQALADERGRLCVGLDPHEPLVRAWGLDYDAAGIERLARDTVAALADEVMVFKPQSAFFEVFGSRGVAALGRVLDDIRAAGALSILDVKRGDIGSTMSAYARAYLSDDAELRADAITLSPYLGFEALRPAIDLAHATGRGLFVLCHTSNPEGEEVQFATHGGHTIAQGVVDHAQAENTEHGLDDMGLVIGATHDNAGVDLSGFTGWTLAPGIGAQGGTVEGLSAIFGASAHHVLPSSSRGVLRAGPDRQALQEAARALILH</sequence>
<evidence type="ECO:0000259" key="8">
    <source>
        <dbReference type="SMART" id="SM00934"/>
    </source>
</evidence>
<proteinExistence type="inferred from homology"/>
<dbReference type="NCBIfam" id="TIGR02127">
    <property type="entry name" value="pyrF_sub2"/>
    <property type="match status" value="1"/>
</dbReference>
<dbReference type="InterPro" id="IPR011060">
    <property type="entry name" value="RibuloseP-bd_barrel"/>
</dbReference>
<dbReference type="CDD" id="cd04725">
    <property type="entry name" value="OMP_decarboxylase_like"/>
    <property type="match status" value="1"/>
</dbReference>
<dbReference type="EC" id="4.1.1.23" evidence="7"/>
<comment type="catalytic activity">
    <reaction evidence="6">
        <text>orotidine 5'-phosphate + H(+) = UMP + CO2</text>
        <dbReference type="Rhea" id="RHEA:11596"/>
        <dbReference type="ChEBI" id="CHEBI:15378"/>
        <dbReference type="ChEBI" id="CHEBI:16526"/>
        <dbReference type="ChEBI" id="CHEBI:57538"/>
        <dbReference type="ChEBI" id="CHEBI:57865"/>
        <dbReference type="EC" id="4.1.1.23"/>
    </reaction>
</comment>
<evidence type="ECO:0000313" key="9">
    <source>
        <dbReference type="EMBL" id="CEP25977.1"/>
    </source>
</evidence>
<dbReference type="GO" id="GO:0006207">
    <property type="term" value="P:'de novo' pyrimidine nucleobase biosynthetic process"/>
    <property type="evidence" value="ECO:0007669"/>
    <property type="project" value="InterPro"/>
</dbReference>
<evidence type="ECO:0000256" key="7">
    <source>
        <dbReference type="NCBIfam" id="TIGR02127"/>
    </source>
</evidence>
<evidence type="ECO:0000256" key="6">
    <source>
        <dbReference type="ARBA" id="ARBA00049157"/>
    </source>
</evidence>
<dbReference type="AlphaFoldDB" id="A0A068VRE7"/>
<dbReference type="GO" id="GO:0004590">
    <property type="term" value="F:orotidine-5'-phosphate decarboxylase activity"/>
    <property type="evidence" value="ECO:0007669"/>
    <property type="project" value="UniProtKB-UniRule"/>
</dbReference>
<dbReference type="PANTHER" id="PTHR43375">
    <property type="entry name" value="OROTIDINE 5'-PHOSPHATE DECARBOXYLASE"/>
    <property type="match status" value="1"/>
</dbReference>
<evidence type="ECO:0000256" key="1">
    <source>
        <dbReference type="ARBA" id="ARBA00004861"/>
    </source>
</evidence>
<dbReference type="PATRIC" id="fig|66712.6.peg.1071"/>
<feature type="domain" description="Orotidine 5'-phosphate decarboxylase" evidence="8">
    <location>
        <begin position="18"/>
        <end position="262"/>
    </location>
</feature>
<dbReference type="InterPro" id="IPR001754">
    <property type="entry name" value="OMPdeCOase_dom"/>
</dbReference>
<dbReference type="PANTHER" id="PTHR43375:SF1">
    <property type="entry name" value="OROTIDINE 5'-PHOSPHATE DECARBOXYLASE"/>
    <property type="match status" value="1"/>
</dbReference>
<reference evidence="9" key="1">
    <citation type="submission" date="2014-08" db="EMBL/GenBank/DDBJ databases">
        <authorList>
            <person name="Falentin Helene"/>
        </authorList>
    </citation>
    <scope>NUCLEOTIDE SEQUENCE</scope>
</reference>
<dbReference type="UniPathway" id="UPA00070">
    <property type="reaction ID" value="UER00120"/>
</dbReference>
<dbReference type="EMBL" id="LM676387">
    <property type="protein sequence ID" value="CEP25977.1"/>
    <property type="molecule type" value="Genomic_DNA"/>
</dbReference>
<dbReference type="GO" id="GO:0044205">
    <property type="term" value="P:'de novo' UMP biosynthetic process"/>
    <property type="evidence" value="ECO:0007669"/>
    <property type="project" value="UniProtKB-UniPathway"/>
</dbReference>
<evidence type="ECO:0000256" key="5">
    <source>
        <dbReference type="ARBA" id="ARBA00023239"/>
    </source>
</evidence>
<keyword evidence="4" id="KW-0665">Pyrimidine biosynthesis</keyword>
<dbReference type="Pfam" id="PF00215">
    <property type="entry name" value="OMPdecase"/>
    <property type="match status" value="1"/>
</dbReference>
<evidence type="ECO:0000256" key="4">
    <source>
        <dbReference type="ARBA" id="ARBA00022975"/>
    </source>
</evidence>
<keyword evidence="3" id="KW-0210">Decarboxylase</keyword>
<evidence type="ECO:0000256" key="2">
    <source>
        <dbReference type="ARBA" id="ARBA00008847"/>
    </source>
</evidence>
<accession>A0A068VRE7</accession>
<gene>
    <name evidence="9" type="primary">pyrF</name>
    <name evidence="9" type="ORF">PFCIRM138_03365</name>
</gene>
<keyword evidence="5 9" id="KW-0456">Lyase</keyword>
<dbReference type="InterPro" id="IPR011995">
    <property type="entry name" value="OMPdecase_type-2"/>
</dbReference>
<protein>
    <recommendedName>
        <fullName evidence="7">Orotidine-5'-phosphate decarboxylase</fullName>
        <ecNumber evidence="7">4.1.1.23</ecNumber>
    </recommendedName>
</protein>
<dbReference type="RefSeq" id="WP_013161041.1">
    <property type="nucleotide sequence ID" value="NZ_CP010341.1"/>
</dbReference>
<dbReference type="SMART" id="SM00934">
    <property type="entry name" value="OMPdecase"/>
    <property type="match status" value="1"/>
</dbReference>